<keyword evidence="4" id="KW-0808">Transferase</keyword>
<dbReference type="CDD" id="cd16454">
    <property type="entry name" value="RING-H2_PA-TM-RING"/>
    <property type="match status" value="1"/>
</dbReference>
<feature type="chain" id="PRO_5035453146" description="RING-type E3 ubiquitin transferase" evidence="15">
    <location>
        <begin position="25"/>
        <end position="529"/>
    </location>
</feature>
<dbReference type="PANTHER" id="PTHR45977">
    <property type="entry name" value="TARGET OF ERK KINASE MPK-1"/>
    <property type="match status" value="1"/>
</dbReference>
<reference evidence="17" key="1">
    <citation type="journal article" date="2020" name="bioRxiv">
        <title>Whole genome comparisons of ergot fungi reveals the divergence and evolution of species within the genus Claviceps are the result of varying mechanisms driving genome evolution and host range expansion.</title>
        <authorList>
            <person name="Wyka S.A."/>
            <person name="Mondo S.J."/>
            <person name="Liu M."/>
            <person name="Dettman J."/>
            <person name="Nalam V."/>
            <person name="Broders K.D."/>
        </authorList>
    </citation>
    <scope>NUCLEOTIDE SEQUENCE</scope>
    <source>
        <strain evidence="17">CCC 489</strain>
    </source>
</reference>
<dbReference type="GO" id="GO:0016567">
    <property type="term" value="P:protein ubiquitination"/>
    <property type="evidence" value="ECO:0007669"/>
    <property type="project" value="TreeGrafter"/>
</dbReference>
<sequence length="529" mass="55941">MAAVGIRLWSVLLAVALASVPVLGQDDAITVFTSAYQDAPAWAAPSAMNLHLTTQPGGPVAVQFTVIPLTANVGLNGSAPLRGSVYITGALKAANTSTYNGLRGDKTIAFLSCDASSSDASVTPDTILAKLMKASPLLTAIILYSTDKNICLLADDSHLPYSSILTMADAGEAGRVLTYLNGTQPVNSVDAEISGGMDHKTTDPGPNDGGASTATNNNSAVAMSILYTITGIITLLFLVIIATGAVRAHRYPERYGPRGGNGGRPRQSRAKGLARAVLDTLPIVKFGNQEPAKPDPDLELDTVTTERGDVMTGEEDAADATTLAAQPTEAKTAAAAANAMAAAGNSKATSGDGQSSRRNSRAEAADEPRESEAYLGCCICTEDFQVGQDVRVLPCNHQFHPHCVDPWLINVSGTCPLCRLDLRPGRSTHSESSEHSGNLAPPLALEEEDHESSFVHHGNRLSRLLDLNRLRHAPVEERIEALRQIRVHAQHQEEANAEGATATGRSHAARLTDKLKDKFRIRTRPQAAT</sequence>
<evidence type="ECO:0000313" key="17">
    <source>
        <dbReference type="EMBL" id="KAG5921367.1"/>
    </source>
</evidence>
<dbReference type="PROSITE" id="PS50089">
    <property type="entry name" value="ZF_RING_2"/>
    <property type="match status" value="1"/>
</dbReference>
<proteinExistence type="predicted"/>
<evidence type="ECO:0000259" key="16">
    <source>
        <dbReference type="PROSITE" id="PS50089"/>
    </source>
</evidence>
<evidence type="ECO:0000256" key="11">
    <source>
        <dbReference type="ARBA" id="ARBA00023136"/>
    </source>
</evidence>
<dbReference type="SMART" id="SM00184">
    <property type="entry name" value="RING"/>
    <property type="match status" value="1"/>
</dbReference>
<dbReference type="EC" id="2.3.2.27" evidence="3"/>
<evidence type="ECO:0000256" key="7">
    <source>
        <dbReference type="ARBA" id="ARBA00022771"/>
    </source>
</evidence>
<dbReference type="OrthoDB" id="8062037at2759"/>
<dbReference type="InterPro" id="IPR001841">
    <property type="entry name" value="Znf_RING"/>
</dbReference>
<keyword evidence="7 12" id="KW-0863">Zinc-finger</keyword>
<keyword evidence="10 14" id="KW-1133">Transmembrane helix</keyword>
<evidence type="ECO:0000256" key="12">
    <source>
        <dbReference type="PROSITE-ProRule" id="PRU00175"/>
    </source>
</evidence>
<keyword evidence="6" id="KW-0479">Metal-binding</keyword>
<evidence type="ECO:0000313" key="18">
    <source>
        <dbReference type="Proteomes" id="UP000811619"/>
    </source>
</evidence>
<evidence type="ECO:0000256" key="8">
    <source>
        <dbReference type="ARBA" id="ARBA00022786"/>
    </source>
</evidence>
<gene>
    <name evidence="17" type="ORF">E4U42_005874</name>
</gene>
<feature type="region of interest" description="Disordered" evidence="13">
    <location>
        <begin position="344"/>
        <end position="367"/>
    </location>
</feature>
<dbReference type="Proteomes" id="UP000811619">
    <property type="component" value="Unassembled WGS sequence"/>
</dbReference>
<feature type="signal peptide" evidence="15">
    <location>
        <begin position="1"/>
        <end position="24"/>
    </location>
</feature>
<evidence type="ECO:0000256" key="4">
    <source>
        <dbReference type="ARBA" id="ARBA00022679"/>
    </source>
</evidence>
<evidence type="ECO:0000256" key="5">
    <source>
        <dbReference type="ARBA" id="ARBA00022692"/>
    </source>
</evidence>
<comment type="subcellular location">
    <subcellularLocation>
        <location evidence="2">Membrane</location>
        <topology evidence="2">Multi-pass membrane protein</topology>
    </subcellularLocation>
</comment>
<feature type="transmembrane region" description="Helical" evidence="14">
    <location>
        <begin position="225"/>
        <end position="246"/>
    </location>
</feature>
<dbReference type="GO" id="GO:0016020">
    <property type="term" value="C:membrane"/>
    <property type="evidence" value="ECO:0007669"/>
    <property type="project" value="UniProtKB-SubCell"/>
</dbReference>
<evidence type="ECO:0000256" key="1">
    <source>
        <dbReference type="ARBA" id="ARBA00000900"/>
    </source>
</evidence>
<dbReference type="GO" id="GO:0008270">
    <property type="term" value="F:zinc ion binding"/>
    <property type="evidence" value="ECO:0007669"/>
    <property type="project" value="UniProtKB-KW"/>
</dbReference>
<keyword evidence="15" id="KW-0732">Signal</keyword>
<keyword evidence="18" id="KW-1185">Reference proteome</keyword>
<feature type="domain" description="RING-type" evidence="16">
    <location>
        <begin position="377"/>
        <end position="419"/>
    </location>
</feature>
<keyword evidence="8" id="KW-0833">Ubl conjugation pathway</keyword>
<feature type="region of interest" description="Disordered" evidence="13">
    <location>
        <begin position="251"/>
        <end position="272"/>
    </location>
</feature>
<dbReference type="InterPro" id="IPR013083">
    <property type="entry name" value="Znf_RING/FYVE/PHD"/>
</dbReference>
<comment type="caution">
    <text evidence="17">The sequence shown here is derived from an EMBL/GenBank/DDBJ whole genome shotgun (WGS) entry which is preliminary data.</text>
</comment>
<dbReference type="Gene3D" id="3.30.40.10">
    <property type="entry name" value="Zinc/RING finger domain, C3HC4 (zinc finger)"/>
    <property type="match status" value="1"/>
</dbReference>
<protein>
    <recommendedName>
        <fullName evidence="3">RING-type E3 ubiquitin transferase</fullName>
        <ecNumber evidence="3">2.3.2.27</ecNumber>
    </recommendedName>
</protein>
<keyword evidence="11 14" id="KW-0472">Membrane</keyword>
<name>A0A8K0J967_9HYPO</name>
<dbReference type="EMBL" id="SRPY01000566">
    <property type="protein sequence ID" value="KAG5921367.1"/>
    <property type="molecule type" value="Genomic_DNA"/>
</dbReference>
<organism evidence="17 18">
    <name type="scientific">Claviceps africana</name>
    <dbReference type="NCBI Taxonomy" id="83212"/>
    <lineage>
        <taxon>Eukaryota</taxon>
        <taxon>Fungi</taxon>
        <taxon>Dikarya</taxon>
        <taxon>Ascomycota</taxon>
        <taxon>Pezizomycotina</taxon>
        <taxon>Sordariomycetes</taxon>
        <taxon>Hypocreomycetidae</taxon>
        <taxon>Hypocreales</taxon>
        <taxon>Clavicipitaceae</taxon>
        <taxon>Claviceps</taxon>
    </lineage>
</organism>
<evidence type="ECO:0000256" key="6">
    <source>
        <dbReference type="ARBA" id="ARBA00022723"/>
    </source>
</evidence>
<dbReference type="AlphaFoldDB" id="A0A8K0J967"/>
<dbReference type="SUPFAM" id="SSF57850">
    <property type="entry name" value="RING/U-box"/>
    <property type="match status" value="1"/>
</dbReference>
<keyword evidence="5 14" id="KW-0812">Transmembrane</keyword>
<dbReference type="Pfam" id="PF13639">
    <property type="entry name" value="zf-RING_2"/>
    <property type="match status" value="1"/>
</dbReference>
<evidence type="ECO:0000256" key="13">
    <source>
        <dbReference type="SAM" id="MobiDB-lite"/>
    </source>
</evidence>
<evidence type="ECO:0000256" key="14">
    <source>
        <dbReference type="SAM" id="Phobius"/>
    </source>
</evidence>
<comment type="catalytic activity">
    <reaction evidence="1">
        <text>S-ubiquitinyl-[E2 ubiquitin-conjugating enzyme]-L-cysteine + [acceptor protein]-L-lysine = [E2 ubiquitin-conjugating enzyme]-L-cysteine + N(6)-ubiquitinyl-[acceptor protein]-L-lysine.</text>
        <dbReference type="EC" id="2.3.2.27"/>
    </reaction>
</comment>
<evidence type="ECO:0000256" key="2">
    <source>
        <dbReference type="ARBA" id="ARBA00004141"/>
    </source>
</evidence>
<evidence type="ECO:0000256" key="15">
    <source>
        <dbReference type="SAM" id="SignalP"/>
    </source>
</evidence>
<dbReference type="PANTHER" id="PTHR45977:SF4">
    <property type="entry name" value="RING-TYPE DOMAIN-CONTAINING PROTEIN"/>
    <property type="match status" value="1"/>
</dbReference>
<dbReference type="GO" id="GO:0061630">
    <property type="term" value="F:ubiquitin protein ligase activity"/>
    <property type="evidence" value="ECO:0007669"/>
    <property type="project" value="UniProtKB-EC"/>
</dbReference>
<dbReference type="GO" id="GO:0006511">
    <property type="term" value="P:ubiquitin-dependent protein catabolic process"/>
    <property type="evidence" value="ECO:0007669"/>
    <property type="project" value="TreeGrafter"/>
</dbReference>
<accession>A0A8K0J967</accession>
<evidence type="ECO:0000256" key="10">
    <source>
        <dbReference type="ARBA" id="ARBA00022989"/>
    </source>
</evidence>
<evidence type="ECO:0000256" key="3">
    <source>
        <dbReference type="ARBA" id="ARBA00012483"/>
    </source>
</evidence>
<evidence type="ECO:0000256" key="9">
    <source>
        <dbReference type="ARBA" id="ARBA00022833"/>
    </source>
</evidence>
<keyword evidence="9" id="KW-0862">Zinc</keyword>